<organism evidence="2 3">
    <name type="scientific">Flavilitoribacter nigricans (strain ATCC 23147 / DSM 23189 / NBRC 102662 / NCIMB 1420 / SS-2)</name>
    <name type="common">Lewinella nigricans</name>
    <dbReference type="NCBI Taxonomy" id="1122177"/>
    <lineage>
        <taxon>Bacteria</taxon>
        <taxon>Pseudomonadati</taxon>
        <taxon>Bacteroidota</taxon>
        <taxon>Saprospiria</taxon>
        <taxon>Saprospirales</taxon>
        <taxon>Lewinellaceae</taxon>
        <taxon>Flavilitoribacter</taxon>
    </lineage>
</organism>
<gene>
    <name evidence="2" type="ORF">CRP01_00825</name>
</gene>
<evidence type="ECO:0000313" key="2">
    <source>
        <dbReference type="EMBL" id="PHN08487.1"/>
    </source>
</evidence>
<proteinExistence type="predicted"/>
<keyword evidence="3" id="KW-1185">Reference proteome</keyword>
<sequence>MRTLSLLFFVAVFSLAACNNASQPSDSAGDMEDHSDMEAGEMMYTLTPFTPSAEYADASIESMTYEAGKFNFTLGESDYELGVQTPDAEQKMCANSAKGQHIHLIVDNEPYSAQYTADFDYDIADGEHFLLAFLSRSYHESIKTAAASVTEKITVADKAITANEEITEPMLFYSRPKGTYTGKANTEKVMLDFYLANVDLGSEYKVKADINGEIHMIDTWQPYYIEGLPMGENTITLTLVGANDGAVETPLNPVTRTFTLEADPMEEANQ</sequence>
<comment type="caution">
    <text evidence="2">The sequence shown here is derived from an EMBL/GenBank/DDBJ whole genome shotgun (WGS) entry which is preliminary data.</text>
</comment>
<evidence type="ECO:0000313" key="3">
    <source>
        <dbReference type="Proteomes" id="UP000223913"/>
    </source>
</evidence>
<dbReference type="EMBL" id="PDUD01000001">
    <property type="protein sequence ID" value="PHN08487.1"/>
    <property type="molecule type" value="Genomic_DNA"/>
</dbReference>
<reference evidence="2 3" key="1">
    <citation type="submission" date="2017-10" db="EMBL/GenBank/DDBJ databases">
        <title>The draft genome sequence of Lewinella nigricans NBRC 102662.</title>
        <authorList>
            <person name="Wang K."/>
        </authorList>
    </citation>
    <scope>NUCLEOTIDE SEQUENCE [LARGE SCALE GENOMIC DNA]</scope>
    <source>
        <strain evidence="2 3">NBRC 102662</strain>
    </source>
</reference>
<keyword evidence="1" id="KW-0732">Signal</keyword>
<dbReference type="Proteomes" id="UP000223913">
    <property type="component" value="Unassembled WGS sequence"/>
</dbReference>
<dbReference type="RefSeq" id="WP_099148079.1">
    <property type="nucleotide sequence ID" value="NZ_PDUD01000001.1"/>
</dbReference>
<dbReference type="PROSITE" id="PS51257">
    <property type="entry name" value="PROKAR_LIPOPROTEIN"/>
    <property type="match status" value="1"/>
</dbReference>
<accession>A0A2D0NJ62</accession>
<feature type="signal peptide" evidence="1">
    <location>
        <begin position="1"/>
        <end position="16"/>
    </location>
</feature>
<protein>
    <submittedName>
        <fullName evidence="2">Phosphopeptide-binding protein</fullName>
    </submittedName>
</protein>
<name>A0A2D0NJ62_FLAN2</name>
<dbReference type="OrthoDB" id="647046at2"/>
<dbReference type="AlphaFoldDB" id="A0A2D0NJ62"/>
<feature type="chain" id="PRO_5013062031" evidence="1">
    <location>
        <begin position="17"/>
        <end position="270"/>
    </location>
</feature>
<evidence type="ECO:0000256" key="1">
    <source>
        <dbReference type="SAM" id="SignalP"/>
    </source>
</evidence>